<keyword evidence="4" id="KW-1185">Reference proteome</keyword>
<organism evidence="3 4">
    <name type="scientific">Ramazzottius varieornatus</name>
    <name type="common">Water bear</name>
    <name type="synonym">Tardigrade</name>
    <dbReference type="NCBI Taxonomy" id="947166"/>
    <lineage>
        <taxon>Eukaryota</taxon>
        <taxon>Metazoa</taxon>
        <taxon>Ecdysozoa</taxon>
        <taxon>Tardigrada</taxon>
        <taxon>Eutardigrada</taxon>
        <taxon>Parachela</taxon>
        <taxon>Hypsibioidea</taxon>
        <taxon>Ramazzottiidae</taxon>
        <taxon>Ramazzottius</taxon>
    </lineage>
</organism>
<feature type="compositionally biased region" description="Basic and acidic residues" evidence="1">
    <location>
        <begin position="68"/>
        <end position="81"/>
    </location>
</feature>
<dbReference type="OrthoDB" id="548295at2759"/>
<protein>
    <recommendedName>
        <fullName evidence="2">PIN domain-containing protein</fullName>
    </recommendedName>
</protein>
<sequence length="360" mass="40132">MPKITPRASVRRSKTPGPKSVNVTSSQPVVQTNEVFDEDNQRVYASSDGSLGSETDLHTTHTMNVQEVKGRAENHGDDRGSGKKHGNSSDEEDEPTYQAPPPKPVSKESKRVRTDEAQEGQTENKTRPVVAVHDVTDDDKTVARLSNRRGEETTAGDATDLQVSLPRKLDPSLVLVLDTNILLEEKGLDFMEKFAKGTFDSYLPSIIIVIPQVVFLELDRHKITRIGDMAFKARRAVRFLEDNMGVTSPGGCDNNDPKDKGKESAYSDFSKRIVGQSIAKFTEGSKEYLQQTPDDHFLICALQLQAQYKGNVVNGRTRIWPITNDRVLRTRCYVNGLNARSLDLLLENIEKKRLGRPSLL</sequence>
<dbReference type="EMBL" id="BDGG01000003">
    <property type="protein sequence ID" value="GAU95405.1"/>
    <property type="molecule type" value="Genomic_DNA"/>
</dbReference>
<dbReference type="InterPro" id="IPR002716">
    <property type="entry name" value="PIN_dom"/>
</dbReference>
<dbReference type="PANTHER" id="PTHR16161:SF0">
    <property type="entry name" value="TRANSCRIPTIONAL PROTEIN SWT1"/>
    <property type="match status" value="1"/>
</dbReference>
<proteinExistence type="predicted"/>
<evidence type="ECO:0000313" key="3">
    <source>
        <dbReference type="EMBL" id="GAU95405.1"/>
    </source>
</evidence>
<dbReference type="Gene3D" id="3.40.50.1010">
    <property type="entry name" value="5'-nuclease"/>
    <property type="match status" value="1"/>
</dbReference>
<dbReference type="PANTHER" id="PTHR16161">
    <property type="entry name" value="TRANSCRIPTIONAL PROTEIN SWT1"/>
    <property type="match status" value="1"/>
</dbReference>
<comment type="caution">
    <text evidence="3">The sequence shown here is derived from an EMBL/GenBank/DDBJ whole genome shotgun (WGS) entry which is preliminary data.</text>
</comment>
<dbReference type="AlphaFoldDB" id="A0A1D1V3W8"/>
<evidence type="ECO:0000313" key="4">
    <source>
        <dbReference type="Proteomes" id="UP000186922"/>
    </source>
</evidence>
<dbReference type="GO" id="GO:0005634">
    <property type="term" value="C:nucleus"/>
    <property type="evidence" value="ECO:0007669"/>
    <property type="project" value="TreeGrafter"/>
</dbReference>
<feature type="region of interest" description="Disordered" evidence="1">
    <location>
        <begin position="1"/>
        <end position="128"/>
    </location>
</feature>
<dbReference type="Pfam" id="PF13638">
    <property type="entry name" value="PIN_4"/>
    <property type="match status" value="1"/>
</dbReference>
<dbReference type="Proteomes" id="UP000186922">
    <property type="component" value="Unassembled WGS sequence"/>
</dbReference>
<feature type="domain" description="PIN" evidence="2">
    <location>
        <begin position="175"/>
        <end position="342"/>
    </location>
</feature>
<feature type="compositionally biased region" description="Basic and acidic residues" evidence="1">
    <location>
        <begin position="105"/>
        <end position="126"/>
    </location>
</feature>
<feature type="compositionally biased region" description="Polar residues" evidence="1">
    <location>
        <begin position="43"/>
        <end position="53"/>
    </location>
</feature>
<evidence type="ECO:0000256" key="1">
    <source>
        <dbReference type="SAM" id="MobiDB-lite"/>
    </source>
</evidence>
<gene>
    <name evidence="3" type="primary">RvY_07028-1</name>
    <name evidence="3" type="synonym">RvY_07028.1</name>
    <name evidence="3" type="ORF">RvY_07028</name>
</gene>
<dbReference type="InterPro" id="IPR052626">
    <property type="entry name" value="SWT1_Regulator"/>
</dbReference>
<name>A0A1D1V3W8_RAMVA</name>
<feature type="compositionally biased region" description="Polar residues" evidence="1">
    <location>
        <begin position="21"/>
        <end position="34"/>
    </location>
</feature>
<accession>A0A1D1V3W8</accession>
<reference evidence="3 4" key="1">
    <citation type="journal article" date="2016" name="Nat. Commun.">
        <title>Extremotolerant tardigrade genome and improved radiotolerance of human cultured cells by tardigrade-unique protein.</title>
        <authorList>
            <person name="Hashimoto T."/>
            <person name="Horikawa D.D."/>
            <person name="Saito Y."/>
            <person name="Kuwahara H."/>
            <person name="Kozuka-Hata H."/>
            <person name="Shin-I T."/>
            <person name="Minakuchi Y."/>
            <person name="Ohishi K."/>
            <person name="Motoyama A."/>
            <person name="Aizu T."/>
            <person name="Enomoto A."/>
            <person name="Kondo K."/>
            <person name="Tanaka S."/>
            <person name="Hara Y."/>
            <person name="Koshikawa S."/>
            <person name="Sagara H."/>
            <person name="Miura T."/>
            <person name="Yokobori S."/>
            <person name="Miyagawa K."/>
            <person name="Suzuki Y."/>
            <person name="Kubo T."/>
            <person name="Oyama M."/>
            <person name="Kohara Y."/>
            <person name="Fujiyama A."/>
            <person name="Arakawa K."/>
            <person name="Katayama T."/>
            <person name="Toyoda A."/>
            <person name="Kunieda T."/>
        </authorList>
    </citation>
    <scope>NUCLEOTIDE SEQUENCE [LARGE SCALE GENOMIC DNA]</scope>
    <source>
        <strain evidence="3 4">YOKOZUNA-1</strain>
    </source>
</reference>
<evidence type="ECO:0000259" key="2">
    <source>
        <dbReference type="Pfam" id="PF13638"/>
    </source>
</evidence>